<dbReference type="InterPro" id="IPR025048">
    <property type="entry name" value="DUF3987"/>
</dbReference>
<gene>
    <name evidence="1" type="ORF">SAMN05421749_1038</name>
</gene>
<accession>A0A1G6IE61</accession>
<proteinExistence type="predicted"/>
<dbReference type="EMBL" id="FMYK01000003">
    <property type="protein sequence ID" value="SDC04690.1"/>
    <property type="molecule type" value="Genomic_DNA"/>
</dbReference>
<protein>
    <recommendedName>
        <fullName evidence="3">DUF3987 domain-containing protein</fullName>
    </recommendedName>
</protein>
<name>A0A1G6IE61_9GAMM</name>
<evidence type="ECO:0008006" key="3">
    <source>
        <dbReference type="Google" id="ProtNLM"/>
    </source>
</evidence>
<dbReference type="Pfam" id="PF13148">
    <property type="entry name" value="DUF3987"/>
    <property type="match status" value="1"/>
</dbReference>
<dbReference type="AlphaFoldDB" id="A0A1G6IE61"/>
<evidence type="ECO:0000313" key="1">
    <source>
        <dbReference type="EMBL" id="SDC04690.1"/>
    </source>
</evidence>
<reference evidence="2" key="1">
    <citation type="submission" date="2016-09" db="EMBL/GenBank/DDBJ databases">
        <authorList>
            <person name="Varghese N."/>
            <person name="Submissions S."/>
        </authorList>
    </citation>
    <scope>NUCLEOTIDE SEQUENCE [LARGE SCALE GENOMIC DNA]</scope>
    <source>
        <strain evidence="2">ANC 3699</strain>
    </source>
</reference>
<organism evidence="1 2">
    <name type="scientific">Acinetobacter marinus</name>
    <dbReference type="NCBI Taxonomy" id="281375"/>
    <lineage>
        <taxon>Bacteria</taxon>
        <taxon>Pseudomonadati</taxon>
        <taxon>Pseudomonadota</taxon>
        <taxon>Gammaproteobacteria</taxon>
        <taxon>Moraxellales</taxon>
        <taxon>Moraxellaceae</taxon>
        <taxon>Acinetobacter</taxon>
    </lineage>
</organism>
<dbReference type="Proteomes" id="UP000242317">
    <property type="component" value="Unassembled WGS sequence"/>
</dbReference>
<keyword evidence="2" id="KW-1185">Reference proteome</keyword>
<evidence type="ECO:0000313" key="2">
    <source>
        <dbReference type="Proteomes" id="UP000242317"/>
    </source>
</evidence>
<sequence length="748" mass="84249">MTAKAKADWDTTPDLFEPLQAEVSTPEQWLELAELVQPNDERRLSHALFGDVDLNIMQALHIDFSNPEINGTKYHEPLLLPLCNGKGELKQVAIMELGKRIYIPPPDHKPRAFARFGSFEQSQPIFIAYDLFNALKLADNGYNVALCILGGVLSDEVKNEFSNHECRLIKSVCSQLSKAGFNRLYMVSYSQVYPKLHDALKNAVAGYHVRFIDSDLDIVFMDNPEVQELIDEALQKDESARNEKGLNTTTDIQALKSVRKQITQQNNYSPTWDALLPLSQNIELKPNPYPIDAMPKLIKDASIAISEYVQAPIAMTVQCVLATATHLAQRSVNAPKPNDVSGIGEPCSLFLLTEGKSGSRKSSSMSLANKVITEHERKAYNDYKAELEAWESELNALPSKKEQGAFLADNPKPCDPSSIFNDVTFESLSALYIDGNIVNASISSDEAGQFFGGHTMKGDTARNALGGFTKLFDDGSTQRTRGKSNINGSGRADDVRLAFNLQGQHEVLSDALKDPLLREQGFLPRFILTVPENLAGQRTQDSAFRNKTRHTNKDPRLIAYWQRCTELLPLFDCERNSQQIDSDTPARPIIPMSDEANTVELDFYNECERLQAKGKRYEYIQPFASRAPQLARRLATVLAYFEKQSVITGETMHSACEVLRHSLKEWLRYAEVETLKKSDAQELLDWLLKQNEEKILKSSIRQYAPSKFRNGVIYNEILTHLIDANYIQIEQINNKDYIVINPKCRKTC</sequence>
<dbReference type="RefSeq" id="WP_244515974.1">
    <property type="nucleotide sequence ID" value="NZ_FMYK01000003.1"/>
</dbReference>